<dbReference type="OrthoDB" id="2679013at2"/>
<organism evidence="2 3">
    <name type="scientific">Paenibacillus ginsengarvi</name>
    <dbReference type="NCBI Taxonomy" id="400777"/>
    <lineage>
        <taxon>Bacteria</taxon>
        <taxon>Bacillati</taxon>
        <taxon>Bacillota</taxon>
        <taxon>Bacilli</taxon>
        <taxon>Bacillales</taxon>
        <taxon>Paenibacillaceae</taxon>
        <taxon>Paenibacillus</taxon>
    </lineage>
</organism>
<reference evidence="2 3" key="1">
    <citation type="journal article" date="2007" name="Int. J. Syst. Evol. Microbiol.">
        <title>Paenibacillus ginsengarvi sp. nov., isolated from soil from ginseng cultivation.</title>
        <authorList>
            <person name="Yoon M.H."/>
            <person name="Ten L.N."/>
            <person name="Im W.T."/>
        </authorList>
    </citation>
    <scope>NUCLEOTIDE SEQUENCE [LARGE SCALE GENOMIC DNA]</scope>
    <source>
        <strain evidence="2 3">KCTC 13059</strain>
    </source>
</reference>
<accession>A0A3B0AJG3</accession>
<keyword evidence="3" id="KW-1185">Reference proteome</keyword>
<sequence length="273" mass="30496">MRIRALRFLTASLASLWLCVNLATGAMAAGYELTATAKKSFDTMTAAAGAGMQTRLNKQYKEWLELQQHIRDREEGTSTLRRSNDEALKAVREKIKRIDEEKLAPLKQAVDGAKERYKPLLDSYTAVNKQIAAAKPLQSKELNTMLRLQADSLKFPVQLAKQDIKAKDAAYRTAKEKTAAKQKKVRETLEAIEALRDTSQAEKASASAVKKTIDADWKTFSSLLKQNDANASSERLAAMMTQLEQHARHKMNMYNAEKKIEAIIEKANGQLPA</sequence>
<evidence type="ECO:0000313" key="3">
    <source>
        <dbReference type="Proteomes" id="UP000282311"/>
    </source>
</evidence>
<feature type="chain" id="PRO_5017451216" evidence="1">
    <location>
        <begin position="29"/>
        <end position="273"/>
    </location>
</feature>
<proteinExistence type="predicted"/>
<dbReference type="Proteomes" id="UP000282311">
    <property type="component" value="Unassembled WGS sequence"/>
</dbReference>
<dbReference type="AlphaFoldDB" id="A0A3B0AJG3"/>
<comment type="caution">
    <text evidence="2">The sequence shown here is derived from an EMBL/GenBank/DDBJ whole genome shotgun (WGS) entry which is preliminary data.</text>
</comment>
<evidence type="ECO:0000313" key="2">
    <source>
        <dbReference type="EMBL" id="RKN60782.1"/>
    </source>
</evidence>
<name>A0A3B0AJG3_9BACL</name>
<protein>
    <submittedName>
        <fullName evidence="2">Uncharacterized protein</fullName>
    </submittedName>
</protein>
<gene>
    <name evidence="2" type="ORF">D7M11_35735</name>
</gene>
<feature type="signal peptide" evidence="1">
    <location>
        <begin position="1"/>
        <end position="28"/>
    </location>
</feature>
<dbReference type="EMBL" id="RBAH01000056">
    <property type="protein sequence ID" value="RKN60782.1"/>
    <property type="molecule type" value="Genomic_DNA"/>
</dbReference>
<dbReference type="RefSeq" id="WP_120752043.1">
    <property type="nucleotide sequence ID" value="NZ_RBAH01000056.1"/>
</dbReference>
<evidence type="ECO:0000256" key="1">
    <source>
        <dbReference type="SAM" id="SignalP"/>
    </source>
</evidence>
<keyword evidence="1" id="KW-0732">Signal</keyword>